<dbReference type="RefSeq" id="WP_074707161.1">
    <property type="nucleotide sequence ID" value="NZ_FNOP01000013.1"/>
</dbReference>
<proteinExistence type="predicted"/>
<organism evidence="2 3">
    <name type="scientific">Acidaminococcus fermentans</name>
    <dbReference type="NCBI Taxonomy" id="905"/>
    <lineage>
        <taxon>Bacteria</taxon>
        <taxon>Bacillati</taxon>
        <taxon>Bacillota</taxon>
        <taxon>Negativicutes</taxon>
        <taxon>Acidaminococcales</taxon>
        <taxon>Acidaminococcaceae</taxon>
        <taxon>Acidaminococcus</taxon>
    </lineage>
</organism>
<keyword evidence="1" id="KW-1133">Transmembrane helix</keyword>
<keyword evidence="1" id="KW-0472">Membrane</keyword>
<feature type="transmembrane region" description="Helical" evidence="1">
    <location>
        <begin position="262"/>
        <end position="281"/>
    </location>
</feature>
<feature type="transmembrane region" description="Helical" evidence="1">
    <location>
        <begin position="127"/>
        <end position="146"/>
    </location>
</feature>
<feature type="transmembrane region" description="Helical" evidence="1">
    <location>
        <begin position="369"/>
        <end position="389"/>
    </location>
</feature>
<feature type="transmembrane region" description="Helical" evidence="1">
    <location>
        <begin position="7"/>
        <end position="25"/>
    </location>
</feature>
<name>A0A1H2Z5I5_ACIFE</name>
<comment type="caution">
    <text evidence="2">The sequence shown here is derived from an EMBL/GenBank/DDBJ whole genome shotgun (WGS) entry which is preliminary data.</text>
</comment>
<dbReference type="EMBL" id="FNOP01000013">
    <property type="protein sequence ID" value="SDX12258.1"/>
    <property type="molecule type" value="Genomic_DNA"/>
</dbReference>
<feature type="transmembrane region" description="Helical" evidence="1">
    <location>
        <begin position="158"/>
        <end position="178"/>
    </location>
</feature>
<evidence type="ECO:0000313" key="2">
    <source>
        <dbReference type="EMBL" id="SDX12258.1"/>
    </source>
</evidence>
<feature type="transmembrane region" description="Helical" evidence="1">
    <location>
        <begin position="77"/>
        <end position="97"/>
    </location>
</feature>
<sequence length="561" mass="65101">MKNKMGSLVYAFLMLFVVVMFTNRFDNDGWFLLNSGRYVEQFGIPHVEPFTIHQNFHFVMHQWLFDLGLWKLYKLGGLKAMIAYNWIISAVFLFLYSRLIKLKVGQISGAVRLFLLLWLLLMSMGYLFQRPQTMSGLIFLLEIYLLEKSSKRDRMPRFLVPVFFLLSVLLSNLHGAMWPMFTVFLLPYACEALAGPKLPFGRWELTWQARDFFLLLAAVLAGGFCNPYGTEAMTYAFRSYGYHEINQLASEMHPLTLDFGTPYMVIILTLLFICTVCYARHSLPLRQQLLALGTGFMALQATRSSLLFLLAGLFPLAEILANHKFRKTAGASYAWSRARRMVALMVLAAIAGSVALFQQTKIPDGRGALFFGSFILLALMTLWSLWRLWKAHNQEETLKENIRMFFALVVMMLMIPFSVAWFQPPREDIVLSKSVEIIKQDAGSNPICLWTGYNDGPYAEFQGIPCYMDARAEVFKPKLNHQKDVMEEYCSLLWGKLDYRDFVTRYPFTHFLTTDLDPLYVNLKNDPRFELLWDSEEDDEIQEKATEVEKKKKVRVYKWRH</sequence>
<gene>
    <name evidence="2" type="ORF">SAMN05216495_11369</name>
</gene>
<feature type="transmembrane region" description="Helical" evidence="1">
    <location>
        <begin position="104"/>
        <end position="121"/>
    </location>
</feature>
<evidence type="ECO:0000256" key="1">
    <source>
        <dbReference type="SAM" id="Phobius"/>
    </source>
</evidence>
<feature type="transmembrane region" description="Helical" evidence="1">
    <location>
        <begin position="212"/>
        <end position="229"/>
    </location>
</feature>
<reference evidence="2 3" key="1">
    <citation type="submission" date="2016-10" db="EMBL/GenBank/DDBJ databases">
        <authorList>
            <person name="Varghese N."/>
            <person name="Submissions S."/>
        </authorList>
    </citation>
    <scope>NUCLEOTIDE SEQUENCE [LARGE SCALE GENOMIC DNA]</scope>
    <source>
        <strain evidence="2 3">WCC6</strain>
    </source>
</reference>
<protein>
    <submittedName>
        <fullName evidence="2">Uncharacterized protein</fullName>
    </submittedName>
</protein>
<dbReference type="Proteomes" id="UP000182379">
    <property type="component" value="Unassembled WGS sequence"/>
</dbReference>
<accession>A0A1H2Z5I5</accession>
<feature type="transmembrane region" description="Helical" evidence="1">
    <location>
        <begin position="401"/>
        <end position="422"/>
    </location>
</feature>
<feature type="transmembrane region" description="Helical" evidence="1">
    <location>
        <begin position="341"/>
        <end position="357"/>
    </location>
</feature>
<evidence type="ECO:0000313" key="3">
    <source>
        <dbReference type="Proteomes" id="UP000182379"/>
    </source>
</evidence>
<dbReference type="AlphaFoldDB" id="A0A1H2Z5I5"/>
<keyword evidence="1" id="KW-0812">Transmembrane</keyword>
<feature type="transmembrane region" description="Helical" evidence="1">
    <location>
        <begin position="301"/>
        <end position="321"/>
    </location>
</feature>